<dbReference type="SUPFAM" id="SSF52402">
    <property type="entry name" value="Adenine nucleotide alpha hydrolases-like"/>
    <property type="match status" value="1"/>
</dbReference>
<gene>
    <name evidence="3" type="ORF">ASPZODRAFT_1913899</name>
</gene>
<sequence>MGMSRRRRVRLSQEDALEEDRREVVDLLEGRLAAPSATVSSRPTPPAGSSKRATSPIVTPVRSLLEACPSTPLPGRDGSVAGINSRAGTILSTGRDPPVRSLIEPTPAVGVLCPPIQNDTRRKKKKEKKEKERKNKTLLFVGVADHPPRRSSDNTDYRLSREKKPFARPDLHPQFTDTTTAGPMPPSVPSRDALPARPSKSSMVSRMAGLDLKGPFARGRDAGGRTSTSTRGMSADPSTTARIGRSASRNRWLSSPFNLASRSGKLVTDQGKLIDMDNAYRHFADDELAKSAGSLAALSKANRASEDDGGVPAAVAAAANATTRGDERLAKDLFDSENNPIDSSDEDEVEESTSSDEEGGRSPTRGRKKSTAEPSAATQGNDHNTEDNTQVKEEEADEHDDDADSVETARPDQIAEQEHQTVAGRYHVKSLLPPEPHKPVKKSDVHPRTSFDNTASAIGTPFGSDDEAELSDIARAQKLSIQMSAIDHSIPHRAIRTIIRGDFASIKNEAEEGRRRQRKYLVATDLSEESVYALEWTIGGILRDGDTMFAVFAVSDENASGSRDVDPATPTRLIHDTTAVVGSQTEETTNKSQAEAATPLTRALFARLGSGTDSRSSSVDTKIMSKAELERSHAVESISQTCVRLLRKTTLQIRVAVEVIHCKNPKNMITEAIDGLEPTLVIVGARGRSAFKG</sequence>
<keyword evidence="4" id="KW-1185">Reference proteome</keyword>
<dbReference type="OrthoDB" id="992776at2759"/>
<dbReference type="Pfam" id="PF00582">
    <property type="entry name" value="Usp"/>
    <property type="match status" value="1"/>
</dbReference>
<dbReference type="InterPro" id="IPR006016">
    <property type="entry name" value="UspA"/>
</dbReference>
<feature type="region of interest" description="Disordered" evidence="1">
    <location>
        <begin position="34"/>
        <end position="57"/>
    </location>
</feature>
<evidence type="ECO:0000313" key="3">
    <source>
        <dbReference type="EMBL" id="OJJ47200.1"/>
    </source>
</evidence>
<organism evidence="3 4">
    <name type="scientific">Penicilliopsis zonata CBS 506.65</name>
    <dbReference type="NCBI Taxonomy" id="1073090"/>
    <lineage>
        <taxon>Eukaryota</taxon>
        <taxon>Fungi</taxon>
        <taxon>Dikarya</taxon>
        <taxon>Ascomycota</taxon>
        <taxon>Pezizomycotina</taxon>
        <taxon>Eurotiomycetes</taxon>
        <taxon>Eurotiomycetidae</taxon>
        <taxon>Eurotiales</taxon>
        <taxon>Aspergillaceae</taxon>
        <taxon>Penicilliopsis</taxon>
    </lineage>
</organism>
<feature type="compositionally biased region" description="Polar residues" evidence="1">
    <location>
        <begin position="225"/>
        <end position="249"/>
    </location>
</feature>
<dbReference type="Proteomes" id="UP000184188">
    <property type="component" value="Unassembled WGS sequence"/>
</dbReference>
<feature type="compositionally biased region" description="Acidic residues" evidence="1">
    <location>
        <begin position="394"/>
        <end position="405"/>
    </location>
</feature>
<protein>
    <recommendedName>
        <fullName evidence="2">UspA domain-containing protein</fullName>
    </recommendedName>
</protein>
<dbReference type="Gene3D" id="3.40.50.620">
    <property type="entry name" value="HUPs"/>
    <property type="match status" value="1"/>
</dbReference>
<evidence type="ECO:0000256" key="1">
    <source>
        <dbReference type="SAM" id="MobiDB-lite"/>
    </source>
</evidence>
<feature type="compositionally biased region" description="Basic and acidic residues" evidence="1">
    <location>
        <begin position="383"/>
        <end position="393"/>
    </location>
</feature>
<dbReference type="VEuPathDB" id="FungiDB:ASPZODRAFT_1913899"/>
<feature type="region of interest" description="Disordered" evidence="1">
    <location>
        <begin position="109"/>
        <end position="249"/>
    </location>
</feature>
<feature type="region of interest" description="Disordered" evidence="1">
    <location>
        <begin position="321"/>
        <end position="464"/>
    </location>
</feature>
<name>A0A1L9SIZ2_9EURO</name>
<evidence type="ECO:0000313" key="4">
    <source>
        <dbReference type="Proteomes" id="UP000184188"/>
    </source>
</evidence>
<feature type="compositionally biased region" description="Basic and acidic residues" evidence="1">
    <location>
        <begin position="324"/>
        <end position="334"/>
    </location>
</feature>
<evidence type="ECO:0000259" key="2">
    <source>
        <dbReference type="Pfam" id="PF00582"/>
    </source>
</evidence>
<reference evidence="4" key="1">
    <citation type="journal article" date="2017" name="Genome Biol.">
        <title>Comparative genomics reveals high biological diversity and specific adaptations in the industrially and medically important fungal genus Aspergillus.</title>
        <authorList>
            <person name="de Vries R.P."/>
            <person name="Riley R."/>
            <person name="Wiebenga A."/>
            <person name="Aguilar-Osorio G."/>
            <person name="Amillis S."/>
            <person name="Uchima C.A."/>
            <person name="Anderluh G."/>
            <person name="Asadollahi M."/>
            <person name="Askin M."/>
            <person name="Barry K."/>
            <person name="Battaglia E."/>
            <person name="Bayram O."/>
            <person name="Benocci T."/>
            <person name="Braus-Stromeyer S.A."/>
            <person name="Caldana C."/>
            <person name="Canovas D."/>
            <person name="Cerqueira G.C."/>
            <person name="Chen F."/>
            <person name="Chen W."/>
            <person name="Choi C."/>
            <person name="Clum A."/>
            <person name="Dos Santos R.A."/>
            <person name="Damasio A.R."/>
            <person name="Diallinas G."/>
            <person name="Emri T."/>
            <person name="Fekete E."/>
            <person name="Flipphi M."/>
            <person name="Freyberg S."/>
            <person name="Gallo A."/>
            <person name="Gournas C."/>
            <person name="Habgood R."/>
            <person name="Hainaut M."/>
            <person name="Harispe M.L."/>
            <person name="Henrissat B."/>
            <person name="Hilden K.S."/>
            <person name="Hope R."/>
            <person name="Hossain A."/>
            <person name="Karabika E."/>
            <person name="Karaffa L."/>
            <person name="Karanyi Z."/>
            <person name="Krasevec N."/>
            <person name="Kuo A."/>
            <person name="Kusch H."/>
            <person name="LaButti K."/>
            <person name="Lagendijk E.L."/>
            <person name="Lapidus A."/>
            <person name="Levasseur A."/>
            <person name="Lindquist E."/>
            <person name="Lipzen A."/>
            <person name="Logrieco A.F."/>
            <person name="MacCabe A."/>
            <person name="Maekelae M.R."/>
            <person name="Malavazi I."/>
            <person name="Melin P."/>
            <person name="Meyer V."/>
            <person name="Mielnichuk N."/>
            <person name="Miskei M."/>
            <person name="Molnar A.P."/>
            <person name="Mule G."/>
            <person name="Ngan C.Y."/>
            <person name="Orejas M."/>
            <person name="Orosz E."/>
            <person name="Ouedraogo J.P."/>
            <person name="Overkamp K.M."/>
            <person name="Park H.-S."/>
            <person name="Perrone G."/>
            <person name="Piumi F."/>
            <person name="Punt P.J."/>
            <person name="Ram A.F."/>
            <person name="Ramon A."/>
            <person name="Rauscher S."/>
            <person name="Record E."/>
            <person name="Riano-Pachon D.M."/>
            <person name="Robert V."/>
            <person name="Roehrig J."/>
            <person name="Ruller R."/>
            <person name="Salamov A."/>
            <person name="Salih N.S."/>
            <person name="Samson R.A."/>
            <person name="Sandor E."/>
            <person name="Sanguinetti M."/>
            <person name="Schuetze T."/>
            <person name="Sepcic K."/>
            <person name="Shelest E."/>
            <person name="Sherlock G."/>
            <person name="Sophianopoulou V."/>
            <person name="Squina F.M."/>
            <person name="Sun H."/>
            <person name="Susca A."/>
            <person name="Todd R.B."/>
            <person name="Tsang A."/>
            <person name="Unkles S.E."/>
            <person name="van de Wiele N."/>
            <person name="van Rossen-Uffink D."/>
            <person name="Oliveira J.V."/>
            <person name="Vesth T.C."/>
            <person name="Visser J."/>
            <person name="Yu J.-H."/>
            <person name="Zhou M."/>
            <person name="Andersen M.R."/>
            <person name="Archer D.B."/>
            <person name="Baker S.E."/>
            <person name="Benoit I."/>
            <person name="Brakhage A.A."/>
            <person name="Braus G.H."/>
            <person name="Fischer R."/>
            <person name="Frisvad J.C."/>
            <person name="Goldman G.H."/>
            <person name="Houbraken J."/>
            <person name="Oakley B."/>
            <person name="Pocsi I."/>
            <person name="Scazzocchio C."/>
            <person name="Seiboth B."/>
            <person name="vanKuyk P.A."/>
            <person name="Wortman J."/>
            <person name="Dyer P.S."/>
            <person name="Grigoriev I.V."/>
        </authorList>
    </citation>
    <scope>NUCLEOTIDE SEQUENCE [LARGE SCALE GENOMIC DNA]</scope>
    <source>
        <strain evidence="4">CBS 506.65</strain>
    </source>
</reference>
<accession>A0A1L9SIZ2</accession>
<dbReference type="EMBL" id="KV878341">
    <property type="protein sequence ID" value="OJJ47200.1"/>
    <property type="molecule type" value="Genomic_DNA"/>
</dbReference>
<feature type="compositionally biased region" description="Acidic residues" evidence="1">
    <location>
        <begin position="343"/>
        <end position="357"/>
    </location>
</feature>
<dbReference type="PANTHER" id="PTHR46100">
    <property type="entry name" value="IMP2'P"/>
    <property type="match status" value="1"/>
</dbReference>
<feature type="compositionally biased region" description="Polar residues" evidence="1">
    <location>
        <begin position="372"/>
        <end position="382"/>
    </location>
</feature>
<feature type="domain" description="UspA" evidence="2">
    <location>
        <begin position="518"/>
        <end position="692"/>
    </location>
</feature>
<dbReference type="STRING" id="1073090.A0A1L9SIZ2"/>
<feature type="compositionally biased region" description="Basic and acidic residues" evidence="1">
    <location>
        <begin position="146"/>
        <end position="171"/>
    </location>
</feature>
<dbReference type="GeneID" id="34613804"/>
<dbReference type="RefSeq" id="XP_022581710.1">
    <property type="nucleotide sequence ID" value="XM_022727340.1"/>
</dbReference>
<dbReference type="CDD" id="cd23659">
    <property type="entry name" value="USP_At3g01520-like"/>
    <property type="match status" value="1"/>
</dbReference>
<dbReference type="InterPro" id="IPR014729">
    <property type="entry name" value="Rossmann-like_a/b/a_fold"/>
</dbReference>
<feature type="compositionally biased region" description="Basic and acidic residues" evidence="1">
    <location>
        <begin position="435"/>
        <end position="449"/>
    </location>
</feature>
<dbReference type="PANTHER" id="PTHR46100:SF4">
    <property type="entry name" value="USPA DOMAIN-CONTAINING PROTEIN"/>
    <property type="match status" value="1"/>
</dbReference>
<dbReference type="AlphaFoldDB" id="A0A1L9SIZ2"/>
<proteinExistence type="predicted"/>